<dbReference type="EMBL" id="LAZR01003152">
    <property type="protein sequence ID" value="KKN21376.1"/>
    <property type="molecule type" value="Genomic_DNA"/>
</dbReference>
<keyword evidence="1" id="KW-0732">Signal</keyword>
<proteinExistence type="predicted"/>
<dbReference type="AlphaFoldDB" id="A0A0F9R856"/>
<dbReference type="PANTHER" id="PTHR35841:SF1">
    <property type="entry name" value="PHOSPHONATES-BINDING PERIPLASMIC PROTEIN"/>
    <property type="match status" value="1"/>
</dbReference>
<evidence type="ECO:0000313" key="2">
    <source>
        <dbReference type="EMBL" id="KKN21376.1"/>
    </source>
</evidence>
<dbReference type="GO" id="GO:0055085">
    <property type="term" value="P:transmembrane transport"/>
    <property type="evidence" value="ECO:0007669"/>
    <property type="project" value="InterPro"/>
</dbReference>
<dbReference type="NCBIfam" id="TIGR01098">
    <property type="entry name" value="3A0109s03R"/>
    <property type="match status" value="1"/>
</dbReference>
<organism evidence="2">
    <name type="scientific">marine sediment metagenome</name>
    <dbReference type="NCBI Taxonomy" id="412755"/>
    <lineage>
        <taxon>unclassified sequences</taxon>
        <taxon>metagenomes</taxon>
        <taxon>ecological metagenomes</taxon>
    </lineage>
</organism>
<gene>
    <name evidence="2" type="ORF">LCGC14_0925930</name>
</gene>
<dbReference type="InterPro" id="IPR005770">
    <property type="entry name" value="PhnD"/>
</dbReference>
<dbReference type="Gene3D" id="3.40.190.10">
    <property type="entry name" value="Periplasmic binding protein-like II"/>
    <property type="match status" value="2"/>
</dbReference>
<dbReference type="CDD" id="cd13571">
    <property type="entry name" value="PBP2_PnhD_1"/>
    <property type="match status" value="1"/>
</dbReference>
<comment type="caution">
    <text evidence="2">The sequence shown here is derived from an EMBL/GenBank/DDBJ whole genome shotgun (WGS) entry which is preliminary data.</text>
</comment>
<protein>
    <recommendedName>
        <fullName evidence="3">Solute-binding protein family 3/N-terminal domain-containing protein</fullName>
    </recommendedName>
</protein>
<accession>A0A0F9R856</accession>
<reference evidence="2" key="1">
    <citation type="journal article" date="2015" name="Nature">
        <title>Complex archaea that bridge the gap between prokaryotes and eukaryotes.</title>
        <authorList>
            <person name="Spang A."/>
            <person name="Saw J.H."/>
            <person name="Jorgensen S.L."/>
            <person name="Zaremba-Niedzwiedzka K."/>
            <person name="Martijn J."/>
            <person name="Lind A.E."/>
            <person name="van Eijk R."/>
            <person name="Schleper C."/>
            <person name="Guy L."/>
            <person name="Ettema T.J."/>
        </authorList>
    </citation>
    <scope>NUCLEOTIDE SEQUENCE</scope>
</reference>
<evidence type="ECO:0000256" key="1">
    <source>
        <dbReference type="ARBA" id="ARBA00022729"/>
    </source>
</evidence>
<name>A0A0F9R856_9ZZZZ</name>
<dbReference type="GO" id="GO:0043190">
    <property type="term" value="C:ATP-binding cassette (ABC) transporter complex"/>
    <property type="evidence" value="ECO:0007669"/>
    <property type="project" value="InterPro"/>
</dbReference>
<evidence type="ECO:0008006" key="3">
    <source>
        <dbReference type="Google" id="ProtNLM"/>
    </source>
</evidence>
<dbReference type="PANTHER" id="PTHR35841">
    <property type="entry name" value="PHOSPHONATES-BINDING PERIPLASMIC PROTEIN"/>
    <property type="match status" value="1"/>
</dbReference>
<dbReference type="SUPFAM" id="SSF53850">
    <property type="entry name" value="Periplasmic binding protein-like II"/>
    <property type="match status" value="1"/>
</dbReference>
<dbReference type="Pfam" id="PF12974">
    <property type="entry name" value="Phosphonate-bd"/>
    <property type="match status" value="1"/>
</dbReference>
<sequence>MENLPDYLLRKKAGRNLSFVLALLFYLVLGACFHSGSQDVIDFSAIETLPRKATTFQGFDDVLLLAVAPVYSPQTTLDLYRALEDYLEDQLHRQVRLVQGKTYSEINDLIRAGKTLVAIVCTNAYLEGQENFGLEALVVPQIDGEVVYYSYLIVPADSPAHSLTDLREQTFAFSDPLSNSGRLVPVYYLQQMGETPDSFFSRTIFTYSHDNSVRAVMGKVVDGAAVDSLVYNFMVERDSTVPAKTRILIRWGPYGINPVVVHPRLDRVLKEKLRTVFLTMHQNTQGQAVLAALGVDRFLPPNTTSYDSVRMMRDHVGRQP</sequence>